<proteinExistence type="predicted"/>
<accession>A0ABQ4CMA6</accession>
<gene>
    <name evidence="2" type="ORF">Asi02nite_19370</name>
</gene>
<feature type="domain" description="CHAT" evidence="1">
    <location>
        <begin position="612"/>
        <end position="840"/>
    </location>
</feature>
<sequence>MADGDELLSLAFSRPVDALAEVNRLIADDVDDRLASYAHHARALVVREEGRFTEAIADLRTALRLARASGDPDRVVDVQATLGLTLARGGRAAAGLATLDAAVKASSGRLAGRVLMRRAHHLATMGRRSEALADLNRAIPLLHRAGDRVWEARARSCRFGVHVTFGRARLAERDLAVAERLFIQEGQELEVATTIHNRAELAVLAGDLPAALACLDEAESRYTSLGTFIPDLVFDRCKVLLAAGLAAEALAVADAGIARVEGDTSERAELLFAAARAAQAAGRPADAAVRAGAARDLFRAQRRPWWSARAAFVLVQSRYDAGQRDNRTETMAARIADRLDELHAEEAGAAHLLAGRLAAAHGRLARADRHLARAAALRRRGPAFGHAAGWLAQALRADTRHATAAALAACRRGLAAAAGHQQRLGAVELRIHAAAYGTELAAIGQRHAVRRDDARMLLRWSERWRAGALAPAPMRGPDDPELAGDLAALREVMRQIDAARAAGSGTADLEHDRRRLESAIRARTRRVAPGGARAARVAPDDVLGRLDDHLLIELVALDGVLHAVTARKGRVRLHVVGPVAAAVREVELARFMLRRLARGDAPPGALERLGQAGRLLEQALLGPAVSDLDGRPVVIAPPGSLHAVPWAMLPALRQLAWCVTPSAAVWLRARQPPATADRRVVIVVGPGLKGTVAEAAEIARGYGRPTVLAAGQATAARVLAALDGARTAHIAAHGLFRADNPLFSSLRLADGPLTVYDLGRLRRAPRSLILSSCESGMAAPVAGDELLGMISVLVPLGTTSLLASVVPVNDEVTAPLMVDVHAGLRRGAPFGAALAAARSRTGADPVAVATASAFIALGH</sequence>
<keyword evidence="3" id="KW-1185">Reference proteome</keyword>
<dbReference type="SMART" id="SM00028">
    <property type="entry name" value="TPR"/>
    <property type="match status" value="3"/>
</dbReference>
<evidence type="ECO:0000259" key="1">
    <source>
        <dbReference type="Pfam" id="PF12770"/>
    </source>
</evidence>
<dbReference type="InterPro" id="IPR019734">
    <property type="entry name" value="TPR_rpt"/>
</dbReference>
<dbReference type="Proteomes" id="UP000604117">
    <property type="component" value="Unassembled WGS sequence"/>
</dbReference>
<dbReference type="InterPro" id="IPR024983">
    <property type="entry name" value="CHAT_dom"/>
</dbReference>
<dbReference type="RefSeq" id="WP_203711897.1">
    <property type="nucleotide sequence ID" value="NZ_BONE01000011.1"/>
</dbReference>
<protein>
    <recommendedName>
        <fullName evidence="1">CHAT domain-containing protein</fullName>
    </recommendedName>
</protein>
<reference evidence="2 3" key="1">
    <citation type="submission" date="2021-01" db="EMBL/GenBank/DDBJ databases">
        <title>Whole genome shotgun sequence of Asanoa siamensis NBRC 107932.</title>
        <authorList>
            <person name="Komaki H."/>
            <person name="Tamura T."/>
        </authorList>
    </citation>
    <scope>NUCLEOTIDE SEQUENCE [LARGE SCALE GENOMIC DNA]</scope>
    <source>
        <strain evidence="2 3">NBRC 107932</strain>
    </source>
</reference>
<evidence type="ECO:0000313" key="2">
    <source>
        <dbReference type="EMBL" id="GIF72419.1"/>
    </source>
</evidence>
<dbReference type="EMBL" id="BONE01000011">
    <property type="protein sequence ID" value="GIF72419.1"/>
    <property type="molecule type" value="Genomic_DNA"/>
</dbReference>
<dbReference type="Pfam" id="PF12770">
    <property type="entry name" value="CHAT"/>
    <property type="match status" value="1"/>
</dbReference>
<evidence type="ECO:0000313" key="3">
    <source>
        <dbReference type="Proteomes" id="UP000604117"/>
    </source>
</evidence>
<dbReference type="Gene3D" id="1.25.40.10">
    <property type="entry name" value="Tetratricopeptide repeat domain"/>
    <property type="match status" value="1"/>
</dbReference>
<comment type="caution">
    <text evidence="2">The sequence shown here is derived from an EMBL/GenBank/DDBJ whole genome shotgun (WGS) entry which is preliminary data.</text>
</comment>
<organism evidence="2 3">
    <name type="scientific">Asanoa siamensis</name>
    <dbReference type="NCBI Taxonomy" id="926357"/>
    <lineage>
        <taxon>Bacteria</taxon>
        <taxon>Bacillati</taxon>
        <taxon>Actinomycetota</taxon>
        <taxon>Actinomycetes</taxon>
        <taxon>Micromonosporales</taxon>
        <taxon>Micromonosporaceae</taxon>
        <taxon>Asanoa</taxon>
    </lineage>
</organism>
<dbReference type="InterPro" id="IPR011990">
    <property type="entry name" value="TPR-like_helical_dom_sf"/>
</dbReference>
<name>A0ABQ4CMA6_9ACTN</name>
<dbReference type="SUPFAM" id="SSF48452">
    <property type="entry name" value="TPR-like"/>
    <property type="match status" value="1"/>
</dbReference>